<evidence type="ECO:0000313" key="3">
    <source>
        <dbReference type="EMBL" id="KAF9462734.1"/>
    </source>
</evidence>
<evidence type="ECO:0000256" key="2">
    <source>
        <dbReference type="SAM" id="SignalP"/>
    </source>
</evidence>
<feature type="chain" id="PRO_5040209726" evidence="2">
    <location>
        <begin position="19"/>
        <end position="103"/>
    </location>
</feature>
<dbReference type="EMBL" id="MU150269">
    <property type="protein sequence ID" value="KAF9462734.1"/>
    <property type="molecule type" value="Genomic_DNA"/>
</dbReference>
<keyword evidence="2" id="KW-0732">Signal</keyword>
<comment type="caution">
    <text evidence="3">The sequence shown here is derived from an EMBL/GenBank/DDBJ whole genome shotgun (WGS) entry which is preliminary data.</text>
</comment>
<reference evidence="3" key="1">
    <citation type="submission" date="2020-11" db="EMBL/GenBank/DDBJ databases">
        <authorList>
            <consortium name="DOE Joint Genome Institute"/>
            <person name="Ahrendt S."/>
            <person name="Riley R."/>
            <person name="Andreopoulos W."/>
            <person name="Labutti K."/>
            <person name="Pangilinan J."/>
            <person name="Ruiz-Duenas F.J."/>
            <person name="Barrasa J.M."/>
            <person name="Sanchez-Garcia M."/>
            <person name="Camarero S."/>
            <person name="Miyauchi S."/>
            <person name="Serrano A."/>
            <person name="Linde D."/>
            <person name="Babiker R."/>
            <person name="Drula E."/>
            <person name="Ayuso-Fernandez I."/>
            <person name="Pacheco R."/>
            <person name="Padilla G."/>
            <person name="Ferreira P."/>
            <person name="Barriuso J."/>
            <person name="Kellner H."/>
            <person name="Castanera R."/>
            <person name="Alfaro M."/>
            <person name="Ramirez L."/>
            <person name="Pisabarro A.G."/>
            <person name="Kuo A."/>
            <person name="Tritt A."/>
            <person name="Lipzen A."/>
            <person name="He G."/>
            <person name="Yan M."/>
            <person name="Ng V."/>
            <person name="Cullen D."/>
            <person name="Martin F."/>
            <person name="Rosso M.-N."/>
            <person name="Henrissat B."/>
            <person name="Hibbett D."/>
            <person name="Martinez A.T."/>
            <person name="Grigoriev I.V."/>
        </authorList>
    </citation>
    <scope>NUCLEOTIDE SEQUENCE</scope>
    <source>
        <strain evidence="3">CBS 247.69</strain>
    </source>
</reference>
<keyword evidence="4" id="KW-1185">Reference proteome</keyword>
<evidence type="ECO:0000256" key="1">
    <source>
        <dbReference type="SAM" id="MobiDB-lite"/>
    </source>
</evidence>
<sequence length="103" mass="10731">MRFFPALLSAIAIPSVISTSIAARDYATLHAFCQASGPNVFFAARYAEGPPRGIEFGECLATRDPVRGPVLDGVLCKTGSCYASGSTSASAGPAPGWNLYTSR</sequence>
<gene>
    <name evidence="3" type="ORF">BDZ94DRAFT_1309432</name>
</gene>
<dbReference type="AlphaFoldDB" id="A0A9P5Y5R9"/>
<dbReference type="Proteomes" id="UP000807353">
    <property type="component" value="Unassembled WGS sequence"/>
</dbReference>
<feature type="compositionally biased region" description="Low complexity" evidence="1">
    <location>
        <begin position="83"/>
        <end position="96"/>
    </location>
</feature>
<organism evidence="3 4">
    <name type="scientific">Collybia nuda</name>
    <dbReference type="NCBI Taxonomy" id="64659"/>
    <lineage>
        <taxon>Eukaryota</taxon>
        <taxon>Fungi</taxon>
        <taxon>Dikarya</taxon>
        <taxon>Basidiomycota</taxon>
        <taxon>Agaricomycotina</taxon>
        <taxon>Agaricomycetes</taxon>
        <taxon>Agaricomycetidae</taxon>
        <taxon>Agaricales</taxon>
        <taxon>Tricholomatineae</taxon>
        <taxon>Clitocybaceae</taxon>
        <taxon>Collybia</taxon>
    </lineage>
</organism>
<feature type="signal peptide" evidence="2">
    <location>
        <begin position="1"/>
        <end position="18"/>
    </location>
</feature>
<name>A0A9P5Y5R9_9AGAR</name>
<evidence type="ECO:0000313" key="4">
    <source>
        <dbReference type="Proteomes" id="UP000807353"/>
    </source>
</evidence>
<proteinExistence type="predicted"/>
<protein>
    <submittedName>
        <fullName evidence="3">Uncharacterized protein</fullName>
    </submittedName>
</protein>
<accession>A0A9P5Y5R9</accession>
<feature type="region of interest" description="Disordered" evidence="1">
    <location>
        <begin position="83"/>
        <end position="103"/>
    </location>
</feature>